<dbReference type="EMBL" id="REGN01013716">
    <property type="protein sequence ID" value="RMZ93561.1"/>
    <property type="molecule type" value="Genomic_DNA"/>
</dbReference>
<keyword evidence="1" id="KW-0479">Metal-binding</keyword>
<name>A0A3M7P372_BRAPC</name>
<evidence type="ECO:0000313" key="5">
    <source>
        <dbReference type="EMBL" id="RMZ93561.1"/>
    </source>
</evidence>
<protein>
    <recommendedName>
        <fullName evidence="4">FLYWCH-type domain-containing protein</fullName>
    </recommendedName>
</protein>
<dbReference type="Proteomes" id="UP000276133">
    <property type="component" value="Unassembled WGS sequence"/>
</dbReference>
<dbReference type="InterPro" id="IPR007588">
    <property type="entry name" value="Znf_FLYWCH"/>
</dbReference>
<evidence type="ECO:0000256" key="1">
    <source>
        <dbReference type="ARBA" id="ARBA00022723"/>
    </source>
</evidence>
<keyword evidence="6" id="KW-1185">Reference proteome</keyword>
<sequence length="81" mass="9552">MIWLLISENGIDDADNVTTTVTKTFYNINELVDYSDEESKTKDKALLICGDHQYIFGKKDKSKMYWRCNYESYKKGKKHCK</sequence>
<keyword evidence="3" id="KW-0862">Zinc</keyword>
<dbReference type="AlphaFoldDB" id="A0A3M7P372"/>
<evidence type="ECO:0000313" key="6">
    <source>
        <dbReference type="Proteomes" id="UP000276133"/>
    </source>
</evidence>
<reference evidence="5 6" key="1">
    <citation type="journal article" date="2018" name="Sci. Rep.">
        <title>Genomic signatures of local adaptation to the degree of environmental predictability in rotifers.</title>
        <authorList>
            <person name="Franch-Gras L."/>
            <person name="Hahn C."/>
            <person name="Garcia-Roger E.M."/>
            <person name="Carmona M.J."/>
            <person name="Serra M."/>
            <person name="Gomez A."/>
        </authorList>
    </citation>
    <scope>NUCLEOTIDE SEQUENCE [LARGE SCALE GENOMIC DNA]</scope>
    <source>
        <strain evidence="5">HYR1</strain>
    </source>
</reference>
<accession>A0A3M7P372</accession>
<dbReference type="Pfam" id="PF04500">
    <property type="entry name" value="FLYWCH"/>
    <property type="match status" value="1"/>
</dbReference>
<keyword evidence="2" id="KW-0863">Zinc-finger</keyword>
<dbReference type="GO" id="GO:0008270">
    <property type="term" value="F:zinc ion binding"/>
    <property type="evidence" value="ECO:0007669"/>
    <property type="project" value="UniProtKB-KW"/>
</dbReference>
<proteinExistence type="predicted"/>
<gene>
    <name evidence="5" type="ORF">BpHYR1_006177</name>
</gene>
<evidence type="ECO:0000256" key="2">
    <source>
        <dbReference type="ARBA" id="ARBA00022771"/>
    </source>
</evidence>
<evidence type="ECO:0000256" key="3">
    <source>
        <dbReference type="ARBA" id="ARBA00022833"/>
    </source>
</evidence>
<feature type="domain" description="FLYWCH-type" evidence="4">
    <location>
        <begin position="41"/>
        <end position="81"/>
    </location>
</feature>
<evidence type="ECO:0000259" key="4">
    <source>
        <dbReference type="Pfam" id="PF04500"/>
    </source>
</evidence>
<organism evidence="5 6">
    <name type="scientific">Brachionus plicatilis</name>
    <name type="common">Marine rotifer</name>
    <name type="synonym">Brachionus muelleri</name>
    <dbReference type="NCBI Taxonomy" id="10195"/>
    <lineage>
        <taxon>Eukaryota</taxon>
        <taxon>Metazoa</taxon>
        <taxon>Spiralia</taxon>
        <taxon>Gnathifera</taxon>
        <taxon>Rotifera</taxon>
        <taxon>Eurotatoria</taxon>
        <taxon>Monogononta</taxon>
        <taxon>Pseudotrocha</taxon>
        <taxon>Ploima</taxon>
        <taxon>Brachionidae</taxon>
        <taxon>Brachionus</taxon>
    </lineage>
</organism>
<comment type="caution">
    <text evidence="5">The sequence shown here is derived from an EMBL/GenBank/DDBJ whole genome shotgun (WGS) entry which is preliminary data.</text>
</comment>